<dbReference type="Pfam" id="PF00106">
    <property type="entry name" value="adh_short"/>
    <property type="match status" value="1"/>
</dbReference>
<dbReference type="KEGG" id="cik:H0194_06150"/>
<dbReference type="InterPro" id="IPR020904">
    <property type="entry name" value="Sc_DH/Rdtase_CS"/>
</dbReference>
<evidence type="ECO:0000256" key="1">
    <source>
        <dbReference type="ARBA" id="ARBA00006484"/>
    </source>
</evidence>
<dbReference type="PROSITE" id="PS00061">
    <property type="entry name" value="ADH_SHORT"/>
    <property type="match status" value="1"/>
</dbReference>
<comment type="similarity">
    <text evidence="1 3">Belongs to the short-chain dehydrogenases/reductases (SDR) family.</text>
</comment>
<dbReference type="PRINTS" id="PR00080">
    <property type="entry name" value="SDRFAMILY"/>
</dbReference>
<dbReference type="Gene3D" id="3.40.50.720">
    <property type="entry name" value="NAD(P)-binding Rossmann-like Domain"/>
    <property type="match status" value="1"/>
</dbReference>
<dbReference type="PANTHER" id="PTHR42901:SF1">
    <property type="entry name" value="ALCOHOL DEHYDROGENASE"/>
    <property type="match status" value="1"/>
</dbReference>
<evidence type="ECO:0000256" key="2">
    <source>
        <dbReference type="ARBA" id="ARBA00023002"/>
    </source>
</evidence>
<dbReference type="SUPFAM" id="SSF51735">
    <property type="entry name" value="NAD(P)-binding Rossmann-fold domains"/>
    <property type="match status" value="1"/>
</dbReference>
<dbReference type="InterPro" id="IPR002347">
    <property type="entry name" value="SDR_fam"/>
</dbReference>
<reference evidence="4 5" key="1">
    <citation type="submission" date="2020-07" db="EMBL/GenBank/DDBJ databases">
        <title>Complete genome and description of Corynebacterium incognita strain Marseille-Q3630 sp. nov.</title>
        <authorList>
            <person name="Boxberger M."/>
        </authorList>
    </citation>
    <scope>NUCLEOTIDE SEQUENCE [LARGE SCALE GENOMIC DNA]</scope>
    <source>
        <strain evidence="4 5">Marseille-Q3630</strain>
    </source>
</reference>
<evidence type="ECO:0000313" key="4">
    <source>
        <dbReference type="EMBL" id="QNE88693.1"/>
    </source>
</evidence>
<organism evidence="4 5">
    <name type="scientific">Corynebacterium incognita</name>
    <dbReference type="NCBI Taxonomy" id="2754725"/>
    <lineage>
        <taxon>Bacteria</taxon>
        <taxon>Bacillati</taxon>
        <taxon>Actinomycetota</taxon>
        <taxon>Actinomycetes</taxon>
        <taxon>Mycobacteriales</taxon>
        <taxon>Corynebacteriaceae</taxon>
        <taxon>Corynebacterium</taxon>
    </lineage>
</organism>
<name>A0A7G7CM77_9CORY</name>
<dbReference type="PRINTS" id="PR00081">
    <property type="entry name" value="GDHRDH"/>
</dbReference>
<dbReference type="PANTHER" id="PTHR42901">
    <property type="entry name" value="ALCOHOL DEHYDROGENASE"/>
    <property type="match status" value="1"/>
</dbReference>
<dbReference type="GO" id="GO:0016616">
    <property type="term" value="F:oxidoreductase activity, acting on the CH-OH group of donors, NAD or NADP as acceptor"/>
    <property type="evidence" value="ECO:0007669"/>
    <property type="project" value="UniProtKB-ARBA"/>
</dbReference>
<dbReference type="EMBL" id="CP059404">
    <property type="protein sequence ID" value="QNE88693.1"/>
    <property type="molecule type" value="Genomic_DNA"/>
</dbReference>
<accession>A0A7G7CM77</accession>
<evidence type="ECO:0000313" key="5">
    <source>
        <dbReference type="Proteomes" id="UP000515743"/>
    </source>
</evidence>
<gene>
    <name evidence="4" type="ORF">H0194_06150</name>
</gene>
<dbReference type="RefSeq" id="WP_185175083.1">
    <property type="nucleotide sequence ID" value="NZ_CP059404.1"/>
</dbReference>
<dbReference type="InterPro" id="IPR036291">
    <property type="entry name" value="NAD(P)-bd_dom_sf"/>
</dbReference>
<proteinExistence type="inferred from homology"/>
<dbReference type="FunFam" id="3.40.50.720:FF:000047">
    <property type="entry name" value="NADP-dependent L-serine/L-allo-threonine dehydrogenase"/>
    <property type="match status" value="1"/>
</dbReference>
<protein>
    <submittedName>
        <fullName evidence="4">SDR family oxidoreductase</fullName>
    </submittedName>
</protein>
<keyword evidence="5" id="KW-1185">Reference proteome</keyword>
<keyword evidence="2" id="KW-0560">Oxidoreductase</keyword>
<dbReference type="AlphaFoldDB" id="A0A7G7CM77"/>
<evidence type="ECO:0000256" key="3">
    <source>
        <dbReference type="RuleBase" id="RU000363"/>
    </source>
</evidence>
<dbReference type="Proteomes" id="UP000515743">
    <property type="component" value="Chromosome"/>
</dbReference>
<sequence length="245" mass="25755">MGAMSIQIPEGKKVAVVTGASSGIGAATARALAGDGWFVVAVARREEPITELAGEIGGAAVVVDVTDQGSVDALAAQLDRVDLLVNNAGGAKGLEPLVETKIEDWQWMYDTNVLGTVRMIQALLGKLEAAPDNSGLVVNLGSIAGWRPYEGGSGYNAAKFGVRALTRVLRLETQNIRVTEIDPGRVATEEFSLVRFGGDAERAAAVYDGEVNLVAGDIAEAIRWVASLPPHVNIDTMTCTPRTQK</sequence>